<proteinExistence type="inferred from homology"/>
<name>A0ABQ6JPP7_9ACTN</name>
<evidence type="ECO:0000256" key="7">
    <source>
        <dbReference type="RuleBase" id="RU363032"/>
    </source>
</evidence>
<reference evidence="10" key="1">
    <citation type="journal article" date="2019" name="Int. J. Syst. Evol. Microbiol.">
        <title>The Global Catalogue of Microorganisms (GCM) 10K type strain sequencing project: providing services to taxonomists for standard genome sequencing and annotation.</title>
        <authorList>
            <consortium name="The Broad Institute Genomics Platform"/>
            <consortium name="The Broad Institute Genome Sequencing Center for Infectious Disease"/>
            <person name="Wu L."/>
            <person name="Ma J."/>
        </authorList>
    </citation>
    <scope>NUCLEOTIDE SEQUENCE [LARGE SCALE GENOMIC DNA]</scope>
    <source>
        <strain evidence="10">NBRC 108730</strain>
    </source>
</reference>
<dbReference type="InterPro" id="IPR000515">
    <property type="entry name" value="MetI-like"/>
</dbReference>
<evidence type="ECO:0000256" key="5">
    <source>
        <dbReference type="ARBA" id="ARBA00022989"/>
    </source>
</evidence>
<evidence type="ECO:0000256" key="3">
    <source>
        <dbReference type="ARBA" id="ARBA00022475"/>
    </source>
</evidence>
<organism evidence="9 10">
    <name type="scientific">Angustibacter aerolatus</name>
    <dbReference type="NCBI Taxonomy" id="1162965"/>
    <lineage>
        <taxon>Bacteria</taxon>
        <taxon>Bacillati</taxon>
        <taxon>Actinomycetota</taxon>
        <taxon>Actinomycetes</taxon>
        <taxon>Kineosporiales</taxon>
        <taxon>Kineosporiaceae</taxon>
    </lineage>
</organism>
<keyword evidence="10" id="KW-1185">Reference proteome</keyword>
<dbReference type="EMBL" id="BSUZ01000001">
    <property type="protein sequence ID" value="GMA88817.1"/>
    <property type="molecule type" value="Genomic_DNA"/>
</dbReference>
<dbReference type="PANTHER" id="PTHR43163">
    <property type="entry name" value="DIPEPTIDE TRANSPORT SYSTEM PERMEASE PROTEIN DPPB-RELATED"/>
    <property type="match status" value="1"/>
</dbReference>
<dbReference type="PANTHER" id="PTHR43163:SF6">
    <property type="entry name" value="DIPEPTIDE TRANSPORT SYSTEM PERMEASE PROTEIN DPPB-RELATED"/>
    <property type="match status" value="1"/>
</dbReference>
<evidence type="ECO:0000313" key="10">
    <source>
        <dbReference type="Proteomes" id="UP001157017"/>
    </source>
</evidence>
<keyword evidence="2 7" id="KW-0813">Transport</keyword>
<comment type="caution">
    <text evidence="7">Lacks conserved residue(s) required for the propagation of feature annotation.</text>
</comment>
<dbReference type="Gene3D" id="1.10.3720.10">
    <property type="entry name" value="MetI-like"/>
    <property type="match status" value="1"/>
</dbReference>
<protein>
    <recommendedName>
        <fullName evidence="8">ABC transmembrane type-1 domain-containing protein</fullName>
    </recommendedName>
</protein>
<feature type="transmembrane region" description="Helical" evidence="7">
    <location>
        <begin position="101"/>
        <end position="127"/>
    </location>
</feature>
<keyword evidence="6 7" id="KW-0472">Membrane</keyword>
<keyword evidence="3" id="KW-1003">Cell membrane</keyword>
<sequence>MLLPWVTLAVSSAAFYTRLTRTQVLDTMGEDFVRTARSKGLGQGAVIGRHVLRAGLTPVVTAAGIDLAGLLGGVVIAEQVFGLPGLGRLALDSVVTYDLPLIVGTVLLAAAFVIVANLVVDLLYAVLDPRVRLT</sequence>
<dbReference type="SUPFAM" id="SSF161098">
    <property type="entry name" value="MetI-like"/>
    <property type="match status" value="1"/>
</dbReference>
<evidence type="ECO:0000256" key="6">
    <source>
        <dbReference type="ARBA" id="ARBA00023136"/>
    </source>
</evidence>
<comment type="caution">
    <text evidence="9">The sequence shown here is derived from an EMBL/GenBank/DDBJ whole genome shotgun (WGS) entry which is preliminary data.</text>
</comment>
<feature type="domain" description="ABC transmembrane type-1" evidence="8">
    <location>
        <begin position="1"/>
        <end position="124"/>
    </location>
</feature>
<keyword evidence="5 7" id="KW-1133">Transmembrane helix</keyword>
<evidence type="ECO:0000256" key="1">
    <source>
        <dbReference type="ARBA" id="ARBA00004651"/>
    </source>
</evidence>
<dbReference type="CDD" id="cd06261">
    <property type="entry name" value="TM_PBP2"/>
    <property type="match status" value="1"/>
</dbReference>
<dbReference type="PROSITE" id="PS50928">
    <property type="entry name" value="ABC_TM1"/>
    <property type="match status" value="1"/>
</dbReference>
<dbReference type="Pfam" id="PF00528">
    <property type="entry name" value="BPD_transp_1"/>
    <property type="match status" value="1"/>
</dbReference>
<dbReference type="InterPro" id="IPR035906">
    <property type="entry name" value="MetI-like_sf"/>
</dbReference>
<comment type="similarity">
    <text evidence="7">Belongs to the binding-protein-dependent transport system permease family.</text>
</comment>
<comment type="subcellular location">
    <subcellularLocation>
        <location evidence="1 7">Cell membrane</location>
        <topology evidence="1 7">Multi-pass membrane protein</topology>
    </subcellularLocation>
</comment>
<evidence type="ECO:0000313" key="9">
    <source>
        <dbReference type="EMBL" id="GMA88817.1"/>
    </source>
</evidence>
<evidence type="ECO:0000256" key="4">
    <source>
        <dbReference type="ARBA" id="ARBA00022692"/>
    </source>
</evidence>
<dbReference type="Proteomes" id="UP001157017">
    <property type="component" value="Unassembled WGS sequence"/>
</dbReference>
<evidence type="ECO:0000259" key="8">
    <source>
        <dbReference type="PROSITE" id="PS50928"/>
    </source>
</evidence>
<gene>
    <name evidence="9" type="ORF">GCM10025868_40670</name>
</gene>
<keyword evidence="4 7" id="KW-0812">Transmembrane</keyword>
<evidence type="ECO:0000256" key="2">
    <source>
        <dbReference type="ARBA" id="ARBA00022448"/>
    </source>
</evidence>
<accession>A0ABQ6JPP7</accession>